<evidence type="ECO:0000259" key="1">
    <source>
        <dbReference type="Pfam" id="PF02627"/>
    </source>
</evidence>
<evidence type="ECO:0000313" key="2">
    <source>
        <dbReference type="EMBL" id="SDI64393.1"/>
    </source>
</evidence>
<dbReference type="OrthoDB" id="9801997at2"/>
<name>A0A1G8M962_9PSED</name>
<proteinExistence type="predicted"/>
<dbReference type="GO" id="GO:0051920">
    <property type="term" value="F:peroxiredoxin activity"/>
    <property type="evidence" value="ECO:0007669"/>
    <property type="project" value="InterPro"/>
</dbReference>
<gene>
    <name evidence="2" type="ORF">SAMN05216605_115119</name>
</gene>
<dbReference type="STRING" id="89065.SAMN05216605_115119"/>
<keyword evidence="2" id="KW-0560">Oxidoreductase</keyword>
<reference evidence="3" key="1">
    <citation type="submission" date="2016-10" db="EMBL/GenBank/DDBJ databases">
        <authorList>
            <person name="Varghese N."/>
            <person name="Submissions S."/>
        </authorList>
    </citation>
    <scope>NUCLEOTIDE SEQUENCE [LARGE SCALE GENOMIC DNA]</scope>
    <source>
        <strain evidence="3">ATCC 700689</strain>
    </source>
</reference>
<dbReference type="Gene3D" id="1.20.1290.10">
    <property type="entry name" value="AhpD-like"/>
    <property type="match status" value="1"/>
</dbReference>
<dbReference type="EMBL" id="FNCO01000015">
    <property type="protein sequence ID" value="SDI64393.1"/>
    <property type="molecule type" value="Genomic_DNA"/>
</dbReference>
<dbReference type="SUPFAM" id="SSF69118">
    <property type="entry name" value="AhpD-like"/>
    <property type="match status" value="1"/>
</dbReference>
<keyword evidence="2" id="KW-0575">Peroxidase</keyword>
<accession>A0A1G8M962</accession>
<dbReference type="PANTHER" id="PTHR34846:SF10">
    <property type="entry name" value="CYTOPLASMIC PROTEIN"/>
    <property type="match status" value="1"/>
</dbReference>
<dbReference type="Proteomes" id="UP000182894">
    <property type="component" value="Unassembled WGS sequence"/>
</dbReference>
<protein>
    <submittedName>
        <fullName evidence="2">Alkylhydroperoxidase AhpD family core domain-containing protein</fullName>
    </submittedName>
</protein>
<dbReference type="InterPro" id="IPR003779">
    <property type="entry name" value="CMD-like"/>
</dbReference>
<dbReference type="Pfam" id="PF02627">
    <property type="entry name" value="CMD"/>
    <property type="match status" value="1"/>
</dbReference>
<dbReference type="AlphaFoldDB" id="A0A1G8M962"/>
<dbReference type="PANTHER" id="PTHR34846">
    <property type="entry name" value="4-CARBOXYMUCONOLACTONE DECARBOXYLASE FAMILY PROTEIN (AFU_ORTHOLOGUE AFUA_6G11590)"/>
    <property type="match status" value="1"/>
</dbReference>
<sequence>MRPPIDRPRLDSPSVSPVAIKAMLALEQAVNRLPLEPSLVALVKVRASQLNGCAWSVDRYTHEASLQGESERKLYAVALWRESPLFSERERAALAWTESVTGIARSHAPDADYAWLSTQFIESERVDLTLLISTVNSWNRLRISFGQGLE</sequence>
<dbReference type="RefSeq" id="WP_074756750.1">
    <property type="nucleotide sequence ID" value="NZ_FNCO01000015.1"/>
</dbReference>
<feature type="domain" description="Carboxymuconolactone decarboxylase-like" evidence="1">
    <location>
        <begin position="21"/>
        <end position="98"/>
    </location>
</feature>
<keyword evidence="3" id="KW-1185">Reference proteome</keyword>
<evidence type="ECO:0000313" key="3">
    <source>
        <dbReference type="Proteomes" id="UP000182894"/>
    </source>
</evidence>
<organism evidence="2 3">
    <name type="scientific">Pseudomonas abietaniphila</name>
    <dbReference type="NCBI Taxonomy" id="89065"/>
    <lineage>
        <taxon>Bacteria</taxon>
        <taxon>Pseudomonadati</taxon>
        <taxon>Pseudomonadota</taxon>
        <taxon>Gammaproteobacteria</taxon>
        <taxon>Pseudomonadales</taxon>
        <taxon>Pseudomonadaceae</taxon>
        <taxon>Pseudomonas</taxon>
    </lineage>
</organism>
<dbReference type="InterPro" id="IPR029032">
    <property type="entry name" value="AhpD-like"/>
</dbReference>